<gene>
    <name evidence="2" type="ORF">GCM10017576_30690</name>
</gene>
<feature type="compositionally biased region" description="Basic residues" evidence="1">
    <location>
        <begin position="143"/>
        <end position="158"/>
    </location>
</feature>
<reference evidence="2" key="2">
    <citation type="submission" date="2023-01" db="EMBL/GenBank/DDBJ databases">
        <authorList>
            <person name="Sun Q."/>
            <person name="Evtushenko L."/>
        </authorList>
    </citation>
    <scope>NUCLEOTIDE SEQUENCE</scope>
    <source>
        <strain evidence="2">VKM Ac-1020</strain>
    </source>
</reference>
<dbReference type="AlphaFoldDB" id="A0A9W6LY60"/>
<dbReference type="EMBL" id="BSEJ01000020">
    <property type="protein sequence ID" value="GLJ62938.1"/>
    <property type="molecule type" value="Genomic_DNA"/>
</dbReference>
<dbReference type="SUPFAM" id="SSF46785">
    <property type="entry name" value="Winged helix' DNA-binding domain"/>
    <property type="match status" value="1"/>
</dbReference>
<sequence>MTTDTTHRTPQDDGRPLGFWLKAVDSLLSQQIDAALESEGIDHRDWRLLNALAGTVDAPGLHDRLARKPHRVTMLAEHGWVELVDGEWTLTDEGRTTLDRLAPRVAAVRERVAAAVSPEDFATTLASLEAIARELGWEEGKPLPRRKRPRGRHGHGPHGHGFGPHGHGFGPHGFGPHGHGFGPHRFGARGFHHGHRDAS</sequence>
<dbReference type="Proteomes" id="UP001142462">
    <property type="component" value="Unassembled WGS sequence"/>
</dbReference>
<protein>
    <recommendedName>
        <fullName evidence="4">DNA-binding MarR family transcriptional regulator</fullName>
    </recommendedName>
</protein>
<evidence type="ECO:0000313" key="2">
    <source>
        <dbReference type="EMBL" id="GLJ62938.1"/>
    </source>
</evidence>
<accession>A0A9W6LY60</accession>
<dbReference type="InterPro" id="IPR036390">
    <property type="entry name" value="WH_DNA-bd_sf"/>
</dbReference>
<proteinExistence type="predicted"/>
<name>A0A9W6LY60_9MICO</name>
<evidence type="ECO:0000256" key="1">
    <source>
        <dbReference type="SAM" id="MobiDB-lite"/>
    </source>
</evidence>
<reference evidence="2" key="1">
    <citation type="journal article" date="2014" name="Int. J. Syst. Evol. Microbiol.">
        <title>Complete genome sequence of Corynebacterium casei LMG S-19264T (=DSM 44701T), isolated from a smear-ripened cheese.</title>
        <authorList>
            <consortium name="US DOE Joint Genome Institute (JGI-PGF)"/>
            <person name="Walter F."/>
            <person name="Albersmeier A."/>
            <person name="Kalinowski J."/>
            <person name="Ruckert C."/>
        </authorList>
    </citation>
    <scope>NUCLEOTIDE SEQUENCE</scope>
    <source>
        <strain evidence="2">VKM Ac-1020</strain>
    </source>
</reference>
<organism evidence="2 3">
    <name type="scientific">Microbacterium barkeri</name>
    <dbReference type="NCBI Taxonomy" id="33917"/>
    <lineage>
        <taxon>Bacteria</taxon>
        <taxon>Bacillati</taxon>
        <taxon>Actinomycetota</taxon>
        <taxon>Actinomycetes</taxon>
        <taxon>Micrococcales</taxon>
        <taxon>Microbacteriaceae</taxon>
        <taxon>Microbacterium</taxon>
    </lineage>
</organism>
<dbReference type="RefSeq" id="WP_271174615.1">
    <property type="nucleotide sequence ID" value="NZ_BSEJ01000020.1"/>
</dbReference>
<dbReference type="Gene3D" id="1.10.10.10">
    <property type="entry name" value="Winged helix-like DNA-binding domain superfamily/Winged helix DNA-binding domain"/>
    <property type="match status" value="1"/>
</dbReference>
<feature type="compositionally biased region" description="Basic residues" evidence="1">
    <location>
        <begin position="186"/>
        <end position="199"/>
    </location>
</feature>
<evidence type="ECO:0008006" key="4">
    <source>
        <dbReference type="Google" id="ProtNLM"/>
    </source>
</evidence>
<feature type="region of interest" description="Disordered" evidence="1">
    <location>
        <begin position="139"/>
        <end position="199"/>
    </location>
</feature>
<comment type="caution">
    <text evidence="2">The sequence shown here is derived from an EMBL/GenBank/DDBJ whole genome shotgun (WGS) entry which is preliminary data.</text>
</comment>
<feature type="compositionally biased region" description="Gly residues" evidence="1">
    <location>
        <begin position="159"/>
        <end position="181"/>
    </location>
</feature>
<dbReference type="InterPro" id="IPR036388">
    <property type="entry name" value="WH-like_DNA-bd_sf"/>
</dbReference>
<evidence type="ECO:0000313" key="3">
    <source>
        <dbReference type="Proteomes" id="UP001142462"/>
    </source>
</evidence>
<keyword evidence="3" id="KW-1185">Reference proteome</keyword>